<dbReference type="GO" id="GO:0016831">
    <property type="term" value="F:carboxy-lyase activity"/>
    <property type="evidence" value="ECO:0007669"/>
    <property type="project" value="InterPro"/>
</dbReference>
<dbReference type="GO" id="GO:0046281">
    <property type="term" value="P:cinnamic acid catabolic process"/>
    <property type="evidence" value="ECO:0007669"/>
    <property type="project" value="TreeGrafter"/>
</dbReference>
<protein>
    <recommendedName>
        <fullName evidence="2">3-octaprenyl-4-hydroxybenzoate carboxy-lyase-like Rift-related domain-containing protein</fullName>
    </recommendedName>
</protein>
<proteinExistence type="predicted"/>
<evidence type="ECO:0000259" key="2">
    <source>
        <dbReference type="Pfam" id="PF01977"/>
    </source>
</evidence>
<dbReference type="PANTHER" id="PTHR30108:SF17">
    <property type="entry name" value="FERULIC ACID DECARBOXYLASE 1"/>
    <property type="match status" value="1"/>
</dbReference>
<dbReference type="InterPro" id="IPR048304">
    <property type="entry name" value="UbiD_Rift_dom"/>
</dbReference>
<dbReference type="InterPro" id="IPR002830">
    <property type="entry name" value="UbiD"/>
</dbReference>
<dbReference type="OrthoDB" id="9809841at2"/>
<evidence type="ECO:0000313" key="3">
    <source>
        <dbReference type="EMBL" id="TPG32177.1"/>
    </source>
</evidence>
<sequence>MSTRRVESAGAAWRPPRCTTARVRWCASPPRSCTSAGHGPARPSSGATDRPSHRARLNAQAAQAKGHNLDLAIVLGGPLVDKVAALTGVPPGTDDFEVLGNFYGHPAKLVKCETIDLLVPTNADIVLECMLMATEGLTHDEGPSGEFTGMYGPLHVLRHRLCRERRGIPAVQLRLAASGMSGDI</sequence>
<dbReference type="SUPFAM" id="SSF50475">
    <property type="entry name" value="FMN-binding split barrel"/>
    <property type="match status" value="1"/>
</dbReference>
<dbReference type="GO" id="GO:0033494">
    <property type="term" value="P:ferulate metabolic process"/>
    <property type="evidence" value="ECO:0007669"/>
    <property type="project" value="TreeGrafter"/>
</dbReference>
<reference evidence="3 4" key="1">
    <citation type="journal article" date="2019" name="Environ. Microbiol.">
        <title>Species interactions and distinct microbial communities in high Arctic permafrost affected cryosols are associated with the CH4 and CO2 gas fluxes.</title>
        <authorList>
            <person name="Altshuler I."/>
            <person name="Hamel J."/>
            <person name="Turney S."/>
            <person name="Magnuson E."/>
            <person name="Levesque R."/>
            <person name="Greer C."/>
            <person name="Whyte L.G."/>
        </authorList>
    </citation>
    <scope>NUCLEOTIDE SEQUENCE [LARGE SCALE GENOMIC DNA]</scope>
    <source>
        <strain evidence="3 4">S5.20</strain>
    </source>
</reference>
<keyword evidence="4" id="KW-1185">Reference proteome</keyword>
<organism evidence="3 4">
    <name type="scientific">Mycolicibacterium hodleri</name>
    <dbReference type="NCBI Taxonomy" id="49897"/>
    <lineage>
        <taxon>Bacteria</taxon>
        <taxon>Bacillati</taxon>
        <taxon>Actinomycetota</taxon>
        <taxon>Actinomycetes</taxon>
        <taxon>Mycobacteriales</taxon>
        <taxon>Mycobacteriaceae</taxon>
        <taxon>Mycolicibacterium</taxon>
    </lineage>
</organism>
<comment type="caution">
    <text evidence="3">The sequence shown here is derived from an EMBL/GenBank/DDBJ whole genome shotgun (WGS) entry which is preliminary data.</text>
</comment>
<gene>
    <name evidence="3" type="ORF">EAH80_20330</name>
</gene>
<feature type="region of interest" description="Disordered" evidence="1">
    <location>
        <begin position="29"/>
        <end position="52"/>
    </location>
</feature>
<name>A0A502E3T1_9MYCO</name>
<dbReference type="Proteomes" id="UP000320095">
    <property type="component" value="Unassembled WGS sequence"/>
</dbReference>
<feature type="domain" description="3-octaprenyl-4-hydroxybenzoate carboxy-lyase-like Rift-related" evidence="2">
    <location>
        <begin position="51"/>
        <end position="154"/>
    </location>
</feature>
<dbReference type="PANTHER" id="PTHR30108">
    <property type="entry name" value="3-OCTAPRENYL-4-HYDROXYBENZOATE CARBOXY-LYASE-RELATED"/>
    <property type="match status" value="1"/>
</dbReference>
<evidence type="ECO:0000313" key="4">
    <source>
        <dbReference type="Proteomes" id="UP000320095"/>
    </source>
</evidence>
<dbReference type="Pfam" id="PF01977">
    <property type="entry name" value="UbiD"/>
    <property type="match status" value="1"/>
</dbReference>
<dbReference type="AlphaFoldDB" id="A0A502E3T1"/>
<accession>A0A502E3T1</accession>
<dbReference type="EMBL" id="RCZG01000009">
    <property type="protein sequence ID" value="TPG32177.1"/>
    <property type="molecule type" value="Genomic_DNA"/>
</dbReference>
<dbReference type="GO" id="GO:0005737">
    <property type="term" value="C:cytoplasm"/>
    <property type="evidence" value="ECO:0007669"/>
    <property type="project" value="TreeGrafter"/>
</dbReference>
<evidence type="ECO:0000256" key="1">
    <source>
        <dbReference type="SAM" id="MobiDB-lite"/>
    </source>
</evidence>